<keyword evidence="1" id="KW-0472">Membrane</keyword>
<evidence type="ECO:0000313" key="3">
    <source>
        <dbReference type="Proteomes" id="UP000694541"/>
    </source>
</evidence>
<reference evidence="2" key="1">
    <citation type="submission" date="2025-08" db="UniProtKB">
        <authorList>
            <consortium name="Ensembl"/>
        </authorList>
    </citation>
    <scope>IDENTIFICATION</scope>
</reference>
<accession>A0A8B9S019</accession>
<protein>
    <submittedName>
        <fullName evidence="2">Uncharacterized protein</fullName>
    </submittedName>
</protein>
<keyword evidence="1" id="KW-1133">Transmembrane helix</keyword>
<dbReference type="Ensembl" id="ENSANIT00000022194.1">
    <property type="protein sequence ID" value="ENSANIP00000021481.1"/>
    <property type="gene ID" value="ENSANIG00000014595.1"/>
</dbReference>
<dbReference type="Proteomes" id="UP000694541">
    <property type="component" value="Unplaced"/>
</dbReference>
<evidence type="ECO:0000256" key="1">
    <source>
        <dbReference type="SAM" id="Phobius"/>
    </source>
</evidence>
<keyword evidence="3" id="KW-1185">Reference proteome</keyword>
<keyword evidence="1" id="KW-0812">Transmembrane</keyword>
<name>A0A8B9S019_9AVES</name>
<evidence type="ECO:0000313" key="2">
    <source>
        <dbReference type="Ensembl" id="ENSANIP00000021481.1"/>
    </source>
</evidence>
<proteinExistence type="predicted"/>
<organism evidence="2 3">
    <name type="scientific">Accipiter nisus</name>
    <name type="common">Eurasian sparrowhawk</name>
    <dbReference type="NCBI Taxonomy" id="211598"/>
    <lineage>
        <taxon>Eukaryota</taxon>
        <taxon>Metazoa</taxon>
        <taxon>Chordata</taxon>
        <taxon>Craniata</taxon>
        <taxon>Vertebrata</taxon>
        <taxon>Euteleostomi</taxon>
        <taxon>Archelosauria</taxon>
        <taxon>Archosauria</taxon>
        <taxon>Dinosauria</taxon>
        <taxon>Saurischia</taxon>
        <taxon>Theropoda</taxon>
        <taxon>Coelurosauria</taxon>
        <taxon>Aves</taxon>
        <taxon>Neognathae</taxon>
        <taxon>Neoaves</taxon>
        <taxon>Telluraves</taxon>
        <taxon>Accipitrimorphae</taxon>
        <taxon>Accipitriformes</taxon>
        <taxon>Accipitridae</taxon>
        <taxon>Accipitrinae</taxon>
        <taxon>Accipiter</taxon>
    </lineage>
</organism>
<reference evidence="2" key="2">
    <citation type="submission" date="2025-09" db="UniProtKB">
        <authorList>
            <consortium name="Ensembl"/>
        </authorList>
    </citation>
    <scope>IDENTIFICATION</scope>
</reference>
<sequence>GFLSLRSFIPIKKNCYIFHSVGNYDLILFYLLIIYFNFTLLGYFCLASTCFNFTTIREVTVIWSYL</sequence>
<dbReference type="AlphaFoldDB" id="A0A8B9S019"/>
<feature type="transmembrane region" description="Helical" evidence="1">
    <location>
        <begin position="27"/>
        <end position="47"/>
    </location>
</feature>